<evidence type="ECO:0000259" key="1">
    <source>
        <dbReference type="Pfam" id="PF23669"/>
    </source>
</evidence>
<dbReference type="Proteomes" id="UP000604825">
    <property type="component" value="Unassembled WGS sequence"/>
</dbReference>
<protein>
    <recommendedName>
        <fullName evidence="1">DNA replication licensing factor MCM2-like winged-helix domain-containing protein</fullName>
    </recommendedName>
</protein>
<keyword evidence="3" id="KW-1185">Reference proteome</keyword>
<organism evidence="2 3">
    <name type="scientific">Miscanthus lutarioriparius</name>
    <dbReference type="NCBI Taxonomy" id="422564"/>
    <lineage>
        <taxon>Eukaryota</taxon>
        <taxon>Viridiplantae</taxon>
        <taxon>Streptophyta</taxon>
        <taxon>Embryophyta</taxon>
        <taxon>Tracheophyta</taxon>
        <taxon>Spermatophyta</taxon>
        <taxon>Magnoliopsida</taxon>
        <taxon>Liliopsida</taxon>
        <taxon>Poales</taxon>
        <taxon>Poaceae</taxon>
        <taxon>PACMAD clade</taxon>
        <taxon>Panicoideae</taxon>
        <taxon>Andropogonodae</taxon>
        <taxon>Andropogoneae</taxon>
        <taxon>Saccharinae</taxon>
        <taxon>Miscanthus</taxon>
    </lineage>
</organism>
<dbReference type="Pfam" id="PF23669">
    <property type="entry name" value="WHD_MCM2"/>
    <property type="match status" value="1"/>
</dbReference>
<comment type="caution">
    <text evidence="2">The sequence shown here is derived from an EMBL/GenBank/DDBJ whole genome shotgun (WGS) entry which is preliminary data.</text>
</comment>
<evidence type="ECO:0000313" key="2">
    <source>
        <dbReference type="EMBL" id="CAD6343341.1"/>
    </source>
</evidence>
<dbReference type="InterPro" id="IPR059098">
    <property type="entry name" value="WHD_MCM2"/>
</dbReference>
<dbReference type="OrthoDB" id="844at2759"/>
<name>A0A811SKD9_9POAL</name>
<accession>A0A811SKD9</accession>
<proteinExistence type="predicted"/>
<gene>
    <name evidence="2" type="ORF">NCGR_LOCUS67439</name>
</gene>
<sequence>MKLWSNRVSVYQKQELSRLFKVQARCSVIAAANPIGGRILLIHLQMKYLQGLLWIVMPDPNPRRLANLEDRVPTDVGDDPLAAARQADPDKLSMQKALQKNFQKYMTFKKDYNELLLLLLRALVKDALHFEEIISGSTSRLTRVEAQEYEIYDMKPFFSSAHFRDNSFILDEGRGIIRHPLAE</sequence>
<feature type="domain" description="DNA replication licensing factor MCM2-like winged-helix" evidence="1">
    <location>
        <begin position="110"/>
        <end position="177"/>
    </location>
</feature>
<reference evidence="2" key="1">
    <citation type="submission" date="2020-10" db="EMBL/GenBank/DDBJ databases">
        <authorList>
            <person name="Han B."/>
            <person name="Lu T."/>
            <person name="Zhao Q."/>
            <person name="Huang X."/>
            <person name="Zhao Y."/>
        </authorList>
    </citation>
    <scope>NUCLEOTIDE SEQUENCE</scope>
</reference>
<dbReference type="EMBL" id="CAJGYO010000746">
    <property type="protein sequence ID" value="CAD6343341.1"/>
    <property type="molecule type" value="Genomic_DNA"/>
</dbReference>
<evidence type="ECO:0000313" key="3">
    <source>
        <dbReference type="Proteomes" id="UP000604825"/>
    </source>
</evidence>
<dbReference type="AlphaFoldDB" id="A0A811SKD9"/>